<sequence>MVLDGTQVKTTLIVAAHPDDEILGCGDTIAGLAARGVQVHVAFMADGVFSRDGGHGTRRARLTARREMARQPRGILGITSINFGALPDNRLDTVALLDIIEPIETLIGQHRPDIVFTHHAGDVNIDHRRVHEAGVTACRPQRRHCVRTLLFFEIPSSTEWQPSTSAPVFAPNWFLDISTTLERKLTAPDAYATELRPWPHPRSRRGIEHLVRWWRATIGVDAAEAFLLGRQLS</sequence>
<dbReference type="Gene3D" id="3.40.50.10320">
    <property type="entry name" value="LmbE-like"/>
    <property type="match status" value="1"/>
</dbReference>
<dbReference type="InterPro" id="IPR024078">
    <property type="entry name" value="LmbE-like_dom_sf"/>
</dbReference>
<evidence type="ECO:0000313" key="2">
    <source>
        <dbReference type="EMBL" id="VFJ57293.1"/>
    </source>
</evidence>
<reference evidence="2" key="1">
    <citation type="submission" date="2019-02" db="EMBL/GenBank/DDBJ databases">
        <authorList>
            <person name="Gruber-Vodicka R. H."/>
            <person name="Seah K. B. B."/>
        </authorList>
    </citation>
    <scope>NUCLEOTIDE SEQUENCE</scope>
    <source>
        <strain evidence="1">BECK_BZ163</strain>
        <strain evidence="3">BECK_BZ164</strain>
        <strain evidence="2">BECK_BZ165</strain>
    </source>
</reference>
<dbReference type="AlphaFoldDB" id="A0A450STC9"/>
<evidence type="ECO:0000313" key="1">
    <source>
        <dbReference type="EMBL" id="VFJ52768.1"/>
    </source>
</evidence>
<dbReference type="GO" id="GO:0016811">
    <property type="term" value="F:hydrolase activity, acting on carbon-nitrogen (but not peptide) bonds, in linear amides"/>
    <property type="evidence" value="ECO:0007669"/>
    <property type="project" value="TreeGrafter"/>
</dbReference>
<dbReference type="PANTHER" id="PTHR12993:SF11">
    <property type="entry name" value="N-ACETYLGLUCOSAMINYL-PHOSPHATIDYLINOSITOL DE-N-ACETYLASE"/>
    <property type="match status" value="1"/>
</dbReference>
<organism evidence="2">
    <name type="scientific">Candidatus Kentrum sp. FM</name>
    <dbReference type="NCBI Taxonomy" id="2126340"/>
    <lineage>
        <taxon>Bacteria</taxon>
        <taxon>Pseudomonadati</taxon>
        <taxon>Pseudomonadota</taxon>
        <taxon>Gammaproteobacteria</taxon>
        <taxon>Candidatus Kentrum</taxon>
    </lineage>
</organism>
<protein>
    <submittedName>
        <fullName evidence="2">N-acetylglucosaminyl deacetylase, LmbE family</fullName>
    </submittedName>
</protein>
<dbReference type="PANTHER" id="PTHR12993">
    <property type="entry name" value="N-ACETYLGLUCOSAMINYL-PHOSPHATIDYLINOSITOL DE-N-ACETYLASE-RELATED"/>
    <property type="match status" value="1"/>
</dbReference>
<dbReference type="EMBL" id="CAADFL010000087">
    <property type="protein sequence ID" value="VFK08927.1"/>
    <property type="molecule type" value="Genomic_DNA"/>
</dbReference>
<proteinExistence type="predicted"/>
<evidence type="ECO:0000313" key="3">
    <source>
        <dbReference type="EMBL" id="VFK08927.1"/>
    </source>
</evidence>
<name>A0A450STC9_9GAMM</name>
<dbReference type="Pfam" id="PF02585">
    <property type="entry name" value="PIG-L"/>
    <property type="match status" value="1"/>
</dbReference>
<accession>A0A450STC9</accession>
<dbReference type="EMBL" id="CAADEZ010000106">
    <property type="protein sequence ID" value="VFJ52768.1"/>
    <property type="molecule type" value="Genomic_DNA"/>
</dbReference>
<dbReference type="SUPFAM" id="SSF102588">
    <property type="entry name" value="LmbE-like"/>
    <property type="match status" value="1"/>
</dbReference>
<dbReference type="InterPro" id="IPR003737">
    <property type="entry name" value="GlcNAc_PI_deacetylase-related"/>
</dbReference>
<dbReference type="EMBL" id="CAADFA010000196">
    <property type="protein sequence ID" value="VFJ57293.1"/>
    <property type="molecule type" value="Genomic_DNA"/>
</dbReference>
<gene>
    <name evidence="1" type="ORF">BECKFM1743A_GA0114220_101064</name>
    <name evidence="3" type="ORF">BECKFM1743B_GA0114221_100874</name>
    <name evidence="2" type="ORF">BECKFM1743C_GA0114222_101965</name>
</gene>